<keyword evidence="4" id="KW-0560">Oxidoreductase</keyword>
<evidence type="ECO:0000256" key="3">
    <source>
        <dbReference type="ARBA" id="ARBA00022827"/>
    </source>
</evidence>
<evidence type="ECO:0000313" key="6">
    <source>
        <dbReference type="EMBL" id="GMG55736.1"/>
    </source>
</evidence>
<evidence type="ECO:0000256" key="4">
    <source>
        <dbReference type="ARBA" id="ARBA00023002"/>
    </source>
</evidence>
<keyword evidence="5" id="KW-0503">Monooxygenase</keyword>
<keyword evidence="2" id="KW-0285">Flavoprotein</keyword>
<dbReference type="InterPro" id="IPR036188">
    <property type="entry name" value="FAD/NAD-bd_sf"/>
</dbReference>
<evidence type="ECO:0000256" key="5">
    <source>
        <dbReference type="ARBA" id="ARBA00023033"/>
    </source>
</evidence>
<dbReference type="SUPFAM" id="SSF51905">
    <property type="entry name" value="FAD/NAD(P)-binding domain"/>
    <property type="match status" value="1"/>
</dbReference>
<keyword evidence="7" id="KW-1185">Reference proteome</keyword>
<gene>
    <name evidence="6" type="ORF">Amon01_000780800</name>
</gene>
<dbReference type="PANTHER" id="PTHR47178">
    <property type="entry name" value="MONOOXYGENASE, FAD-BINDING"/>
    <property type="match status" value="1"/>
</dbReference>
<sequence length="155" mass="17522">MTTKVCNGNINSSWKNGTVLISGAGLIGLTIAHMLDKLSIPYSIYDRDENENFRGQGWGITLHWALEDFLSLLPVELHKDIYESEVLENFHLKDTGNFIFINAGTGETVVRIPPTKRLRVRREGIRKTLLKQVDVHWGCEAEDVEINQDASDLID</sequence>
<accession>A0A9W7DK40</accession>
<dbReference type="AlphaFoldDB" id="A0A9W7DK40"/>
<evidence type="ECO:0000313" key="7">
    <source>
        <dbReference type="Proteomes" id="UP001165063"/>
    </source>
</evidence>
<dbReference type="Proteomes" id="UP001165063">
    <property type="component" value="Unassembled WGS sequence"/>
</dbReference>
<dbReference type="PANTHER" id="PTHR47178:SF1">
    <property type="entry name" value="FAD-BINDING DOMAIN-CONTAINING PROTEIN-RELATED"/>
    <property type="match status" value="1"/>
</dbReference>
<evidence type="ECO:0000256" key="1">
    <source>
        <dbReference type="ARBA" id="ARBA00001974"/>
    </source>
</evidence>
<comment type="cofactor">
    <cofactor evidence="1">
        <name>FAD</name>
        <dbReference type="ChEBI" id="CHEBI:57692"/>
    </cofactor>
</comment>
<protein>
    <submittedName>
        <fullName evidence="6">Unnamed protein product</fullName>
    </submittedName>
</protein>
<organism evidence="6 7">
    <name type="scientific">Ambrosiozyma monospora</name>
    <name type="common">Yeast</name>
    <name type="synonym">Endomycopsis monosporus</name>
    <dbReference type="NCBI Taxonomy" id="43982"/>
    <lineage>
        <taxon>Eukaryota</taxon>
        <taxon>Fungi</taxon>
        <taxon>Dikarya</taxon>
        <taxon>Ascomycota</taxon>
        <taxon>Saccharomycotina</taxon>
        <taxon>Pichiomycetes</taxon>
        <taxon>Pichiales</taxon>
        <taxon>Pichiaceae</taxon>
        <taxon>Ambrosiozyma</taxon>
    </lineage>
</organism>
<dbReference type="Gene3D" id="3.50.50.60">
    <property type="entry name" value="FAD/NAD(P)-binding domain"/>
    <property type="match status" value="1"/>
</dbReference>
<dbReference type="EMBL" id="BSXU01006101">
    <property type="protein sequence ID" value="GMG55736.1"/>
    <property type="molecule type" value="Genomic_DNA"/>
</dbReference>
<dbReference type="GO" id="GO:0004497">
    <property type="term" value="F:monooxygenase activity"/>
    <property type="evidence" value="ECO:0007669"/>
    <property type="project" value="UniProtKB-KW"/>
</dbReference>
<reference evidence="6" key="1">
    <citation type="submission" date="2023-04" db="EMBL/GenBank/DDBJ databases">
        <title>Ambrosiozyma monospora NBRC 1965.</title>
        <authorList>
            <person name="Ichikawa N."/>
            <person name="Sato H."/>
            <person name="Tonouchi N."/>
        </authorList>
    </citation>
    <scope>NUCLEOTIDE SEQUENCE</scope>
    <source>
        <strain evidence="6">NBRC 1965</strain>
    </source>
</reference>
<evidence type="ECO:0000256" key="2">
    <source>
        <dbReference type="ARBA" id="ARBA00022630"/>
    </source>
</evidence>
<proteinExistence type="predicted"/>
<dbReference type="OrthoDB" id="47494at2759"/>
<name>A0A9W7DK40_AMBMO</name>
<comment type="caution">
    <text evidence="6">The sequence shown here is derived from an EMBL/GenBank/DDBJ whole genome shotgun (WGS) entry which is preliminary data.</text>
</comment>
<keyword evidence="3" id="KW-0274">FAD</keyword>